<feature type="compositionally biased region" description="Polar residues" evidence="1">
    <location>
        <begin position="46"/>
        <end position="87"/>
    </location>
</feature>
<evidence type="ECO:0000256" key="1">
    <source>
        <dbReference type="SAM" id="MobiDB-lite"/>
    </source>
</evidence>
<reference evidence="3" key="1">
    <citation type="submission" date="2021-12" db="EMBL/GenBank/DDBJ databases">
        <authorList>
            <person name="King R."/>
        </authorList>
    </citation>
    <scope>NUCLEOTIDE SEQUENCE</scope>
</reference>
<dbReference type="InterPro" id="IPR006579">
    <property type="entry name" value="Pre_C2HC_dom"/>
</dbReference>
<protein>
    <recommendedName>
        <fullName evidence="2">Pre-C2HC domain-containing protein</fullName>
    </recommendedName>
</protein>
<keyword evidence="4" id="KW-1185">Reference proteome</keyword>
<accession>A0A9P0A1V5</accession>
<evidence type="ECO:0000313" key="4">
    <source>
        <dbReference type="Proteomes" id="UP001152759"/>
    </source>
</evidence>
<gene>
    <name evidence="3" type="ORF">BEMITA_LOCUS2076</name>
</gene>
<feature type="compositionally biased region" description="Basic and acidic residues" evidence="1">
    <location>
        <begin position="92"/>
        <end position="112"/>
    </location>
</feature>
<dbReference type="Pfam" id="PF07530">
    <property type="entry name" value="PRE_C2HC"/>
    <property type="match status" value="1"/>
</dbReference>
<sequence length="332" mass="37815">MFKGLHHSTDTEQVMADLKKQGFNPISVVNIIRKNRVEEPKKIQKDNNTQPKPDQNDAPNSDENQNNSQGKTNPEQTNNQVENNGQANSQNNEEKNNQESEKNEENKGKQDNPDCENPSFKIIHTPLNLFAVAFDHNDDIEKIYRIKLVANMVISVEPPRPNPQNLPIQCQKCQSYNHSARYCNYLPACVRCGDEHESSQCPLPRFIPNPKCANCGQAHPANYRQCVVAVEVARERTERLKKLKERNSVNQKKEKLIQVPVTKTTLKKGISFSDSLQNKQQQQQTQVHVVQCNNLHCADNYNLLTGSQLRNERSRTLLLKQPSQIGKSFGQV</sequence>
<dbReference type="EMBL" id="OU963862">
    <property type="protein sequence ID" value="CAH0382539.1"/>
    <property type="molecule type" value="Genomic_DNA"/>
</dbReference>
<evidence type="ECO:0000313" key="3">
    <source>
        <dbReference type="EMBL" id="CAH0382539.1"/>
    </source>
</evidence>
<feature type="region of interest" description="Disordered" evidence="1">
    <location>
        <begin position="33"/>
        <end position="119"/>
    </location>
</feature>
<feature type="compositionally biased region" description="Basic and acidic residues" evidence="1">
    <location>
        <begin position="35"/>
        <end position="45"/>
    </location>
</feature>
<organism evidence="3 4">
    <name type="scientific">Bemisia tabaci</name>
    <name type="common">Sweetpotato whitefly</name>
    <name type="synonym">Aleurodes tabaci</name>
    <dbReference type="NCBI Taxonomy" id="7038"/>
    <lineage>
        <taxon>Eukaryota</taxon>
        <taxon>Metazoa</taxon>
        <taxon>Ecdysozoa</taxon>
        <taxon>Arthropoda</taxon>
        <taxon>Hexapoda</taxon>
        <taxon>Insecta</taxon>
        <taxon>Pterygota</taxon>
        <taxon>Neoptera</taxon>
        <taxon>Paraneoptera</taxon>
        <taxon>Hemiptera</taxon>
        <taxon>Sternorrhyncha</taxon>
        <taxon>Aleyrodoidea</taxon>
        <taxon>Aleyrodidae</taxon>
        <taxon>Aleyrodinae</taxon>
        <taxon>Bemisia</taxon>
    </lineage>
</organism>
<feature type="domain" description="Pre-C2HC" evidence="2">
    <location>
        <begin position="121"/>
        <end position="160"/>
    </location>
</feature>
<dbReference type="Proteomes" id="UP001152759">
    <property type="component" value="Chromosome 1"/>
</dbReference>
<dbReference type="AlphaFoldDB" id="A0A9P0A1V5"/>
<evidence type="ECO:0000259" key="2">
    <source>
        <dbReference type="Pfam" id="PF07530"/>
    </source>
</evidence>
<name>A0A9P0A1V5_BEMTA</name>
<proteinExistence type="predicted"/>